<dbReference type="AlphaFoldDB" id="A0A0M0K2W2"/>
<evidence type="ECO:0000256" key="2">
    <source>
        <dbReference type="RuleBase" id="RU003567"/>
    </source>
</evidence>
<comment type="caution">
    <text evidence="4">The sequence shown here is derived from an EMBL/GenBank/DDBJ whole genome shotgun (WGS) entry which is preliminary data.</text>
</comment>
<evidence type="ECO:0000256" key="3">
    <source>
        <dbReference type="SAM" id="SignalP"/>
    </source>
</evidence>
<dbReference type="SUPFAM" id="SSF52096">
    <property type="entry name" value="ClpP/crotonase"/>
    <property type="match status" value="1"/>
</dbReference>
<feature type="chain" id="PRO_5005602421" description="ATP-dependent Clp protease proteolytic subunit" evidence="3">
    <location>
        <begin position="20"/>
        <end position="266"/>
    </location>
</feature>
<sequence length="266" mass="28024">MRVHVLLAAALCGLPLLGAWQAGVRPITAAATAARSRCPLALQSGAPGGGGMVDGARIGPPPDLPSLLLNNRIVYLGMPIVPQVTELIIAELLFLQYDSTEKPILMYINSPGVETSEGQPVGFETEAFAIADTMNYAAPPIHTVLVGKAYGLAAMLLANGEKGERSALPYGTVMLSQPRGGGARGQASDIAIKAREILTNRRVALEIMSKATGVSIEQLTEDTNRVKYMDAQQALEYGIVDKIVKKTQGVNDVNKATMSSLSRGLG</sequence>
<protein>
    <recommendedName>
        <fullName evidence="2">ATP-dependent Clp protease proteolytic subunit</fullName>
    </recommendedName>
</protein>
<dbReference type="GO" id="GO:0009368">
    <property type="term" value="C:endopeptidase Clp complex"/>
    <property type="evidence" value="ECO:0007669"/>
    <property type="project" value="TreeGrafter"/>
</dbReference>
<keyword evidence="4" id="KW-0378">Hydrolase</keyword>
<accession>A0A0M0K2W2</accession>
<proteinExistence type="inferred from homology"/>
<dbReference type="GO" id="GO:0004252">
    <property type="term" value="F:serine-type endopeptidase activity"/>
    <property type="evidence" value="ECO:0007669"/>
    <property type="project" value="InterPro"/>
</dbReference>
<dbReference type="GO" id="GO:0051117">
    <property type="term" value="F:ATPase binding"/>
    <property type="evidence" value="ECO:0007669"/>
    <property type="project" value="TreeGrafter"/>
</dbReference>
<dbReference type="InterPro" id="IPR029045">
    <property type="entry name" value="ClpP/crotonase-like_dom_sf"/>
</dbReference>
<keyword evidence="4" id="KW-0645">Protease</keyword>
<dbReference type="InterPro" id="IPR001907">
    <property type="entry name" value="ClpP"/>
</dbReference>
<dbReference type="PANTHER" id="PTHR10381:SF6">
    <property type="entry name" value="ATP-DEPENDENT CLP PROTEASE PROTEOLYTIC SUBUNIT-RELATED PROTEIN 3, CHLOROPLASTIC"/>
    <property type="match status" value="1"/>
</dbReference>
<dbReference type="Proteomes" id="UP000037460">
    <property type="component" value="Unassembled WGS sequence"/>
</dbReference>
<dbReference type="GO" id="GO:0006515">
    <property type="term" value="P:protein quality control for misfolded or incompletely synthesized proteins"/>
    <property type="evidence" value="ECO:0007669"/>
    <property type="project" value="TreeGrafter"/>
</dbReference>
<reference evidence="5" key="1">
    <citation type="journal article" date="2015" name="PLoS Genet.">
        <title>Genome Sequence and Transcriptome Analyses of Chrysochromulina tobin: Metabolic Tools for Enhanced Algal Fitness in the Prominent Order Prymnesiales (Haptophyceae).</title>
        <authorList>
            <person name="Hovde B.T."/>
            <person name="Deodato C.R."/>
            <person name="Hunsperger H.M."/>
            <person name="Ryken S.A."/>
            <person name="Yost W."/>
            <person name="Jha R.K."/>
            <person name="Patterson J."/>
            <person name="Monnat R.J. Jr."/>
            <person name="Barlow S.B."/>
            <person name="Starkenburg S.R."/>
            <person name="Cattolico R.A."/>
        </authorList>
    </citation>
    <scope>NUCLEOTIDE SEQUENCE</scope>
    <source>
        <strain evidence="5">CCMP291</strain>
    </source>
</reference>
<dbReference type="Pfam" id="PF00574">
    <property type="entry name" value="CLP_protease"/>
    <property type="match status" value="1"/>
</dbReference>
<evidence type="ECO:0000313" key="4">
    <source>
        <dbReference type="EMBL" id="KOO32932.1"/>
    </source>
</evidence>
<gene>
    <name evidence="4" type="ORF">Ctob_008408</name>
</gene>
<dbReference type="GO" id="GO:0004176">
    <property type="term" value="F:ATP-dependent peptidase activity"/>
    <property type="evidence" value="ECO:0007669"/>
    <property type="project" value="InterPro"/>
</dbReference>
<keyword evidence="5" id="KW-1185">Reference proteome</keyword>
<dbReference type="Gene3D" id="3.90.226.10">
    <property type="entry name" value="2-enoyl-CoA Hydratase, Chain A, domain 1"/>
    <property type="match status" value="1"/>
</dbReference>
<dbReference type="EMBL" id="JWZX01001646">
    <property type="protein sequence ID" value="KOO32932.1"/>
    <property type="molecule type" value="Genomic_DNA"/>
</dbReference>
<dbReference type="PANTHER" id="PTHR10381">
    <property type="entry name" value="ATP-DEPENDENT CLP PROTEASE PROTEOLYTIC SUBUNIT"/>
    <property type="match status" value="1"/>
</dbReference>
<dbReference type="InterPro" id="IPR023562">
    <property type="entry name" value="ClpP/TepA"/>
</dbReference>
<name>A0A0M0K2W2_9EUKA</name>
<dbReference type="OrthoDB" id="2017408at2759"/>
<keyword evidence="3" id="KW-0732">Signal</keyword>
<evidence type="ECO:0000313" key="5">
    <source>
        <dbReference type="Proteomes" id="UP000037460"/>
    </source>
</evidence>
<dbReference type="PRINTS" id="PR00127">
    <property type="entry name" value="CLPPROTEASEP"/>
</dbReference>
<evidence type="ECO:0000256" key="1">
    <source>
        <dbReference type="ARBA" id="ARBA00007039"/>
    </source>
</evidence>
<feature type="signal peptide" evidence="3">
    <location>
        <begin position="1"/>
        <end position="19"/>
    </location>
</feature>
<dbReference type="NCBIfam" id="NF009204">
    <property type="entry name" value="PRK12552.1"/>
    <property type="match status" value="1"/>
</dbReference>
<organism evidence="4 5">
    <name type="scientific">Chrysochromulina tobinii</name>
    <dbReference type="NCBI Taxonomy" id="1460289"/>
    <lineage>
        <taxon>Eukaryota</taxon>
        <taxon>Haptista</taxon>
        <taxon>Haptophyta</taxon>
        <taxon>Prymnesiophyceae</taxon>
        <taxon>Prymnesiales</taxon>
        <taxon>Chrysochromulinaceae</taxon>
        <taxon>Chrysochromulina</taxon>
    </lineage>
</organism>
<dbReference type="CDD" id="cd07017">
    <property type="entry name" value="S14_ClpP_2"/>
    <property type="match status" value="1"/>
</dbReference>
<comment type="similarity">
    <text evidence="1 2">Belongs to the peptidase S14 family.</text>
</comment>